<evidence type="ECO:0000256" key="2">
    <source>
        <dbReference type="ARBA" id="ARBA00005992"/>
    </source>
</evidence>
<evidence type="ECO:0000313" key="10">
    <source>
        <dbReference type="Proteomes" id="UP001181622"/>
    </source>
</evidence>
<name>A0ABU1DEC5_9HYPH</name>
<proteinExistence type="inferred from homology"/>
<dbReference type="Gene3D" id="2.40.440.10">
    <property type="entry name" value="L,D-transpeptidase catalytic domain-like"/>
    <property type="match status" value="1"/>
</dbReference>
<keyword evidence="4 7" id="KW-0133">Cell shape</keyword>
<accession>A0ABU1DEC5</accession>
<keyword evidence="3" id="KW-0808">Transferase</keyword>
<dbReference type="InterPro" id="IPR050979">
    <property type="entry name" value="LD-transpeptidase"/>
</dbReference>
<dbReference type="SUPFAM" id="SSF141523">
    <property type="entry name" value="L,D-transpeptidase catalytic domain-like"/>
    <property type="match status" value="1"/>
</dbReference>
<keyword evidence="6 7" id="KW-0961">Cell wall biogenesis/degradation</keyword>
<evidence type="ECO:0000256" key="4">
    <source>
        <dbReference type="ARBA" id="ARBA00022960"/>
    </source>
</evidence>
<dbReference type="Proteomes" id="UP001181622">
    <property type="component" value="Unassembled WGS sequence"/>
</dbReference>
<dbReference type="InterPro" id="IPR038063">
    <property type="entry name" value="Transpep_catalytic_dom"/>
</dbReference>
<gene>
    <name evidence="9" type="ORF">IHQ68_07525</name>
</gene>
<dbReference type="SUPFAM" id="SSF47090">
    <property type="entry name" value="PGBD-like"/>
    <property type="match status" value="1"/>
</dbReference>
<comment type="caution">
    <text evidence="9">The sequence shown here is derived from an EMBL/GenBank/DDBJ whole genome shotgun (WGS) entry which is preliminary data.</text>
</comment>
<dbReference type="EMBL" id="JADBEO010000012">
    <property type="protein sequence ID" value="MDR4306466.1"/>
    <property type="molecule type" value="Genomic_DNA"/>
</dbReference>
<dbReference type="Gene3D" id="1.10.101.10">
    <property type="entry name" value="PGBD-like superfamily/PGBD"/>
    <property type="match status" value="1"/>
</dbReference>
<feature type="active site" description="Proton donor/acceptor" evidence="7">
    <location>
        <position position="235"/>
    </location>
</feature>
<keyword evidence="5 7" id="KW-0573">Peptidoglycan synthesis</keyword>
<evidence type="ECO:0000256" key="7">
    <source>
        <dbReference type="PROSITE-ProRule" id="PRU01373"/>
    </source>
</evidence>
<dbReference type="InterPro" id="IPR005490">
    <property type="entry name" value="LD_TPept_cat_dom"/>
</dbReference>
<dbReference type="Pfam" id="PF03734">
    <property type="entry name" value="YkuD"/>
    <property type="match status" value="1"/>
</dbReference>
<comment type="similarity">
    <text evidence="2">Belongs to the YkuD family.</text>
</comment>
<comment type="pathway">
    <text evidence="1 7">Cell wall biogenesis; peptidoglycan biosynthesis.</text>
</comment>
<dbReference type="PANTHER" id="PTHR30582:SF30">
    <property type="entry name" value="BLR4375 PROTEIN"/>
    <property type="match status" value="1"/>
</dbReference>
<evidence type="ECO:0000256" key="6">
    <source>
        <dbReference type="ARBA" id="ARBA00023316"/>
    </source>
</evidence>
<evidence type="ECO:0000313" key="9">
    <source>
        <dbReference type="EMBL" id="MDR4306466.1"/>
    </source>
</evidence>
<dbReference type="PROSITE" id="PS52029">
    <property type="entry name" value="LD_TPASE"/>
    <property type="match status" value="1"/>
</dbReference>
<feature type="domain" description="L,D-TPase catalytic" evidence="8">
    <location>
        <begin position="142"/>
        <end position="276"/>
    </location>
</feature>
<evidence type="ECO:0000256" key="3">
    <source>
        <dbReference type="ARBA" id="ARBA00022679"/>
    </source>
</evidence>
<dbReference type="CDD" id="cd16913">
    <property type="entry name" value="YkuD_like"/>
    <property type="match status" value="1"/>
</dbReference>
<organism evidence="9 10">
    <name type="scientific">Chelatococcus sambhunathii</name>
    <dbReference type="NCBI Taxonomy" id="363953"/>
    <lineage>
        <taxon>Bacteria</taxon>
        <taxon>Pseudomonadati</taxon>
        <taxon>Pseudomonadota</taxon>
        <taxon>Alphaproteobacteria</taxon>
        <taxon>Hyphomicrobiales</taxon>
        <taxon>Chelatococcaceae</taxon>
        <taxon>Chelatococcus</taxon>
    </lineage>
</organism>
<evidence type="ECO:0000256" key="1">
    <source>
        <dbReference type="ARBA" id="ARBA00004752"/>
    </source>
</evidence>
<dbReference type="InterPro" id="IPR036365">
    <property type="entry name" value="PGBD-like_sf"/>
</dbReference>
<dbReference type="Pfam" id="PF01471">
    <property type="entry name" value="PG_binding_1"/>
    <property type="match status" value="1"/>
</dbReference>
<protein>
    <submittedName>
        <fullName evidence="9">Murein L,D-transpeptidase</fullName>
    </submittedName>
</protein>
<reference evidence="9" key="1">
    <citation type="submission" date="2020-10" db="EMBL/GenBank/DDBJ databases">
        <authorList>
            <person name="Abbas A."/>
            <person name="Razzaq R."/>
            <person name="Waqas M."/>
            <person name="Abbas N."/>
            <person name="Nielsen T.K."/>
            <person name="Hansen L.H."/>
            <person name="Hussain S."/>
            <person name="Shahid M."/>
        </authorList>
    </citation>
    <scope>NUCLEOTIDE SEQUENCE</scope>
    <source>
        <strain evidence="9">S14</strain>
    </source>
</reference>
<evidence type="ECO:0000256" key="5">
    <source>
        <dbReference type="ARBA" id="ARBA00022984"/>
    </source>
</evidence>
<feature type="active site" description="Nucleophile" evidence="7">
    <location>
        <position position="251"/>
    </location>
</feature>
<evidence type="ECO:0000259" key="8">
    <source>
        <dbReference type="PROSITE" id="PS52029"/>
    </source>
</evidence>
<dbReference type="InterPro" id="IPR036366">
    <property type="entry name" value="PGBDSf"/>
</dbReference>
<dbReference type="PANTHER" id="PTHR30582">
    <property type="entry name" value="L,D-TRANSPEPTIDASE"/>
    <property type="match status" value="1"/>
</dbReference>
<dbReference type="InterPro" id="IPR002477">
    <property type="entry name" value="Peptidoglycan-bd-like"/>
</dbReference>
<sequence length="276" mass="30171">MVHVQVLLDRAHVSPGVIDGRLGDNLTKAVQAFEEARGLPVDGEIDADVWKALSADQGKATKTYEITQADIDGKYVETVPKDYAKLARLKWIGFRGPAEMLAERFHMDERLLRALNPKVSFKSAGETILVADVGAAPTAKVAKIVVEKKKGDLRAFDDAGKLVFVAPATVGSSDTPSPEGTMKVNGAFPNPYYKYDPKKNFQQGRNTRKLLLKPGPNGPVGSMWIDLAKPTYGIHGTPEPNDISKTNSHGCVRLTNWDAAELASMIQPKRTMVEFR</sequence>
<keyword evidence="10" id="KW-1185">Reference proteome</keyword>